<organism evidence="2">
    <name type="scientific">mine drainage metagenome</name>
    <dbReference type="NCBI Taxonomy" id="410659"/>
    <lineage>
        <taxon>unclassified sequences</taxon>
        <taxon>metagenomes</taxon>
        <taxon>ecological metagenomes</taxon>
    </lineage>
</organism>
<dbReference type="Pfam" id="PF11838">
    <property type="entry name" value="ERAP1_C"/>
    <property type="match status" value="1"/>
</dbReference>
<dbReference type="Gene3D" id="1.25.50.20">
    <property type="match status" value="1"/>
</dbReference>
<proteinExistence type="predicted"/>
<keyword evidence="2" id="KW-0378">Hydrolase</keyword>
<reference evidence="2" key="2">
    <citation type="journal article" date="2014" name="ISME J.">
        <title>Microbial stratification in low pH oxic and suboxic macroscopic growths along an acid mine drainage.</title>
        <authorList>
            <person name="Mendez-Garcia C."/>
            <person name="Mesa V."/>
            <person name="Sprenger R.R."/>
            <person name="Richter M."/>
            <person name="Diez M.S."/>
            <person name="Solano J."/>
            <person name="Bargiela R."/>
            <person name="Golyshina O.V."/>
            <person name="Manteca A."/>
            <person name="Ramos J.L."/>
            <person name="Gallego J.R."/>
            <person name="Llorente I."/>
            <person name="Martins Dos Santos V.A."/>
            <person name="Jensen O.N."/>
            <person name="Pelaez A.I."/>
            <person name="Sanchez J."/>
            <person name="Ferrer M."/>
        </authorList>
    </citation>
    <scope>NUCLEOTIDE SEQUENCE</scope>
</reference>
<comment type="caution">
    <text evidence="2">The sequence shown here is derived from an EMBL/GenBank/DDBJ whole genome shotgun (WGS) entry which is preliminary data.</text>
</comment>
<dbReference type="InterPro" id="IPR024571">
    <property type="entry name" value="ERAP1-like_C_dom"/>
</dbReference>
<dbReference type="AlphaFoldDB" id="T1DDZ3"/>
<gene>
    <name evidence="2" type="ORF">B1A_01078</name>
</gene>
<dbReference type="EMBL" id="AUZX01000816">
    <property type="protein sequence ID" value="EQD80255.1"/>
    <property type="molecule type" value="Genomic_DNA"/>
</dbReference>
<reference evidence="2" key="1">
    <citation type="submission" date="2013-08" db="EMBL/GenBank/DDBJ databases">
        <authorList>
            <person name="Mendez C."/>
            <person name="Richter M."/>
            <person name="Ferrer M."/>
            <person name="Sanchez J."/>
        </authorList>
    </citation>
    <scope>NUCLEOTIDE SEQUENCE</scope>
</reference>
<keyword evidence="2" id="KW-0645">Protease</keyword>
<accession>T1DDZ3</accession>
<keyword evidence="2" id="KW-0031">Aminopeptidase</keyword>
<evidence type="ECO:0000313" key="2">
    <source>
        <dbReference type="EMBL" id="EQD80255.1"/>
    </source>
</evidence>
<sequence length="271" mass="30501">MASDLHSFLLSGKITVEKYIRNIKVLIEGSTTPVITLVQRNLESSMLILYDRDRFKVQALEILNHMLNEIGDAKEGEDSMKAITRQRIRETLSSQDIGFARKNSTGFSEYFSTPPELRQALAISKAIVSESIDELREMYLKATDDTDRNKLIISMGWAKGKSNHKALIKMIAKGEIKRQDSPWGLITLIKNPDSRNYILGIFKEIINSLRKSFAGSGFASQAMHISLPFLGVVDERKTRKLAAALNGPDVSNGISKGLEMLDIYINFRKYN</sequence>
<feature type="domain" description="ERAP1-like C-terminal" evidence="1">
    <location>
        <begin position="3"/>
        <end position="241"/>
    </location>
</feature>
<protein>
    <submittedName>
        <fullName evidence="2">Peptidase M1 membrane alanine aminopeptidase</fullName>
    </submittedName>
</protein>
<name>T1DDZ3_9ZZZZ</name>
<dbReference type="GO" id="GO:0004177">
    <property type="term" value="F:aminopeptidase activity"/>
    <property type="evidence" value="ECO:0007669"/>
    <property type="project" value="UniProtKB-KW"/>
</dbReference>
<evidence type="ECO:0000259" key="1">
    <source>
        <dbReference type="Pfam" id="PF11838"/>
    </source>
</evidence>